<comment type="activity regulation">
    <text evidence="8">Uridylyltransferase (UTase) activity is inhibited by glutamine, while glutamine activates uridylyl-removing (UR) activity.</text>
</comment>
<organism evidence="11 12">
    <name type="scientific">Marinomonas aquimarina</name>
    <dbReference type="NCBI Taxonomy" id="295068"/>
    <lineage>
        <taxon>Bacteria</taxon>
        <taxon>Pseudomonadati</taxon>
        <taxon>Pseudomonadota</taxon>
        <taxon>Gammaproteobacteria</taxon>
        <taxon>Oceanospirillales</taxon>
        <taxon>Oceanospirillaceae</taxon>
        <taxon>Marinomonas</taxon>
    </lineage>
</organism>
<dbReference type="InterPro" id="IPR002912">
    <property type="entry name" value="ACT_dom"/>
</dbReference>
<dbReference type="AlphaFoldDB" id="A0A1A8TQD5"/>
<protein>
    <recommendedName>
        <fullName evidence="8">Bifunctional uridylyltransferase/uridylyl-removing enzyme</fullName>
        <shortName evidence="8">UTase/UR</shortName>
    </recommendedName>
    <alternativeName>
        <fullName evidence="8">Bifunctional [protein-PII] modification enzyme</fullName>
    </alternativeName>
    <alternativeName>
        <fullName evidence="8">Bifunctional nitrogen sensor protein</fullName>
    </alternativeName>
    <domain>
        <recommendedName>
            <fullName evidence="8">[Protein-PII] uridylyltransferase</fullName>
            <shortName evidence="8">PII uridylyltransferase</shortName>
            <shortName evidence="8">UTase</shortName>
            <ecNumber evidence="8">2.7.7.59</ecNumber>
        </recommendedName>
    </domain>
    <domain>
        <recommendedName>
            <fullName evidence="8">[Protein-PII]-UMP uridylyl-removing enzyme</fullName>
            <shortName evidence="8">UR</shortName>
            <ecNumber evidence="8">3.1.4.-</ecNumber>
        </recommendedName>
    </domain>
</protein>
<evidence type="ECO:0000313" key="11">
    <source>
        <dbReference type="EMBL" id="SBS35013.1"/>
    </source>
</evidence>
<evidence type="ECO:0000256" key="8">
    <source>
        <dbReference type="HAMAP-Rule" id="MF_00277"/>
    </source>
</evidence>
<dbReference type="SUPFAM" id="SSF109604">
    <property type="entry name" value="HD-domain/PDEase-like"/>
    <property type="match status" value="1"/>
</dbReference>
<dbReference type="Proteomes" id="UP000092627">
    <property type="component" value="Unassembled WGS sequence"/>
</dbReference>
<comment type="cofactor">
    <cofactor evidence="8">
        <name>Mg(2+)</name>
        <dbReference type="ChEBI" id="CHEBI:18420"/>
    </cofactor>
</comment>
<comment type="similarity">
    <text evidence="8">Belongs to the GlnD family.</text>
</comment>
<dbReference type="SMART" id="SM00471">
    <property type="entry name" value="HDc"/>
    <property type="match status" value="1"/>
</dbReference>
<dbReference type="SUPFAM" id="SSF81301">
    <property type="entry name" value="Nucleotidyltransferase"/>
    <property type="match status" value="1"/>
</dbReference>
<keyword evidence="2 8" id="KW-0548">Nucleotidyltransferase</keyword>
<dbReference type="CDD" id="cd04900">
    <property type="entry name" value="ACT_UUR-like_1"/>
    <property type="match status" value="1"/>
</dbReference>
<dbReference type="InterPro" id="IPR043519">
    <property type="entry name" value="NT_sf"/>
</dbReference>
<keyword evidence="6 8" id="KW-0511">Multifunctional enzyme</keyword>
<dbReference type="PROSITE" id="PS51671">
    <property type="entry name" value="ACT"/>
    <property type="match status" value="2"/>
</dbReference>
<dbReference type="EC" id="2.7.7.59" evidence="8"/>
<accession>A0A1A8TQD5</accession>
<evidence type="ECO:0000256" key="5">
    <source>
        <dbReference type="ARBA" id="ARBA00022842"/>
    </source>
</evidence>
<proteinExistence type="inferred from homology"/>
<dbReference type="InterPro" id="IPR002934">
    <property type="entry name" value="Polymerase_NTP_transf_dom"/>
</dbReference>
<dbReference type="NCBIfam" id="TIGR01693">
    <property type="entry name" value="UTase_glnD"/>
    <property type="match status" value="1"/>
</dbReference>
<evidence type="ECO:0000256" key="7">
    <source>
        <dbReference type="ARBA" id="ARBA00047968"/>
    </source>
</evidence>
<comment type="domain">
    <text evidence="8">Has four distinct domains: an N-terminal nucleotidyltransferase (NT) domain responsible for UTase activity, a central HD domain that encodes UR activity, and two C-terminal ACT domains that seem to have a role in glutamine sensing.</text>
</comment>
<dbReference type="InterPro" id="IPR003607">
    <property type="entry name" value="HD/PDEase_dom"/>
</dbReference>
<feature type="domain" description="HD" evidence="10">
    <location>
        <begin position="463"/>
        <end position="585"/>
    </location>
</feature>
<dbReference type="Pfam" id="PF01909">
    <property type="entry name" value="NTP_transf_2"/>
    <property type="match status" value="1"/>
</dbReference>
<dbReference type="InterPro" id="IPR013546">
    <property type="entry name" value="PII_UdlTrfase/GS_AdlTrfase"/>
</dbReference>
<keyword evidence="12" id="KW-1185">Reference proteome</keyword>
<feature type="domain" description="ACT" evidence="9">
    <location>
        <begin position="821"/>
        <end position="899"/>
    </location>
</feature>
<evidence type="ECO:0000256" key="6">
    <source>
        <dbReference type="ARBA" id="ARBA00023268"/>
    </source>
</evidence>
<dbReference type="STRING" id="295068.MAQ5080_03044"/>
<evidence type="ECO:0000313" key="12">
    <source>
        <dbReference type="Proteomes" id="UP000092627"/>
    </source>
</evidence>
<dbReference type="GO" id="GO:0008893">
    <property type="term" value="F:guanosine-3',5'-bis(diphosphate) 3'-diphosphatase activity"/>
    <property type="evidence" value="ECO:0007669"/>
    <property type="project" value="UniProtKB-EC"/>
</dbReference>
<dbReference type="EC" id="3.1.4.-" evidence="8"/>
<comment type="catalytic activity">
    <reaction evidence="8">
        <text>[protein-PII]-L-tyrosine + UTP = [protein-PII]-uridylyl-L-tyrosine + diphosphate</text>
        <dbReference type="Rhea" id="RHEA:13673"/>
        <dbReference type="Rhea" id="RHEA-COMP:12147"/>
        <dbReference type="Rhea" id="RHEA-COMP:12148"/>
        <dbReference type="ChEBI" id="CHEBI:33019"/>
        <dbReference type="ChEBI" id="CHEBI:46398"/>
        <dbReference type="ChEBI" id="CHEBI:46858"/>
        <dbReference type="ChEBI" id="CHEBI:90602"/>
        <dbReference type="EC" id="2.7.7.59"/>
    </reaction>
</comment>
<dbReference type="GO" id="GO:0006808">
    <property type="term" value="P:regulation of nitrogen utilization"/>
    <property type="evidence" value="ECO:0007669"/>
    <property type="project" value="UniProtKB-UniRule"/>
</dbReference>
<keyword evidence="1 8" id="KW-0808">Transferase</keyword>
<dbReference type="PANTHER" id="PTHR47320">
    <property type="entry name" value="BIFUNCTIONAL URIDYLYLTRANSFERASE/URIDYLYL-REMOVING ENZYME"/>
    <property type="match status" value="1"/>
</dbReference>
<evidence type="ECO:0000259" key="9">
    <source>
        <dbReference type="PROSITE" id="PS51671"/>
    </source>
</evidence>
<dbReference type="CDD" id="cd05401">
    <property type="entry name" value="NT_GlnE_GlnD_like"/>
    <property type="match status" value="1"/>
</dbReference>
<dbReference type="CDD" id="cd04899">
    <property type="entry name" value="ACT_ACR-UUR-like_2"/>
    <property type="match status" value="1"/>
</dbReference>
<dbReference type="OrthoDB" id="9758038at2"/>
<comment type="catalytic activity">
    <reaction evidence="7">
        <text>guanosine 3',5'-bis(diphosphate) + H2O = GDP + diphosphate + H(+)</text>
        <dbReference type="Rhea" id="RHEA:14253"/>
        <dbReference type="ChEBI" id="CHEBI:15377"/>
        <dbReference type="ChEBI" id="CHEBI:15378"/>
        <dbReference type="ChEBI" id="CHEBI:33019"/>
        <dbReference type="ChEBI" id="CHEBI:58189"/>
        <dbReference type="ChEBI" id="CHEBI:77828"/>
        <dbReference type="EC" id="3.1.7.2"/>
    </reaction>
</comment>
<evidence type="ECO:0000256" key="2">
    <source>
        <dbReference type="ARBA" id="ARBA00022695"/>
    </source>
</evidence>
<name>A0A1A8TQD5_9GAMM</name>
<keyword evidence="4 8" id="KW-0378">Hydrolase</keyword>
<dbReference type="InterPro" id="IPR045865">
    <property type="entry name" value="ACT-like_dom_sf"/>
</dbReference>
<dbReference type="Pfam" id="PF08335">
    <property type="entry name" value="GlnD_UR_UTase"/>
    <property type="match status" value="1"/>
</dbReference>
<evidence type="ECO:0000256" key="3">
    <source>
        <dbReference type="ARBA" id="ARBA00022737"/>
    </source>
</evidence>
<reference evidence="11 12" key="1">
    <citation type="submission" date="2016-06" db="EMBL/GenBank/DDBJ databases">
        <authorList>
            <person name="Kjaerup R.B."/>
            <person name="Dalgaard T.S."/>
            <person name="Juul-Madsen H.R."/>
        </authorList>
    </citation>
    <scope>NUCLEOTIDE SEQUENCE [LARGE SCALE GENOMIC DNA]</scope>
    <source>
        <strain evidence="11 12">CECT 5080</strain>
    </source>
</reference>
<dbReference type="SUPFAM" id="SSF81593">
    <property type="entry name" value="Nucleotidyltransferase substrate binding subunit/domain"/>
    <property type="match status" value="1"/>
</dbReference>
<evidence type="ECO:0000256" key="4">
    <source>
        <dbReference type="ARBA" id="ARBA00022801"/>
    </source>
</evidence>
<comment type="catalytic activity">
    <reaction evidence="8">
        <text>[protein-PII]-uridylyl-L-tyrosine + H2O = [protein-PII]-L-tyrosine + UMP + H(+)</text>
        <dbReference type="Rhea" id="RHEA:48600"/>
        <dbReference type="Rhea" id="RHEA-COMP:12147"/>
        <dbReference type="Rhea" id="RHEA-COMP:12148"/>
        <dbReference type="ChEBI" id="CHEBI:15377"/>
        <dbReference type="ChEBI" id="CHEBI:15378"/>
        <dbReference type="ChEBI" id="CHEBI:46858"/>
        <dbReference type="ChEBI" id="CHEBI:57865"/>
        <dbReference type="ChEBI" id="CHEBI:90602"/>
    </reaction>
</comment>
<feature type="domain" description="ACT" evidence="9">
    <location>
        <begin position="708"/>
        <end position="797"/>
    </location>
</feature>
<evidence type="ECO:0000259" key="10">
    <source>
        <dbReference type="PROSITE" id="PS51831"/>
    </source>
</evidence>
<dbReference type="PIRSF" id="PIRSF006288">
    <property type="entry name" value="PII_uridyltransf"/>
    <property type="match status" value="1"/>
</dbReference>
<dbReference type="SUPFAM" id="SSF55021">
    <property type="entry name" value="ACT-like"/>
    <property type="match status" value="1"/>
</dbReference>
<evidence type="ECO:0000256" key="1">
    <source>
        <dbReference type="ARBA" id="ARBA00022679"/>
    </source>
</evidence>
<feature type="region of interest" description="Uridylyltransferase" evidence="8">
    <location>
        <begin position="1"/>
        <end position="344"/>
    </location>
</feature>
<keyword evidence="5 8" id="KW-0460">Magnesium</keyword>
<dbReference type="InterPro" id="IPR006674">
    <property type="entry name" value="HD_domain"/>
</dbReference>
<dbReference type="EMBL" id="FLOC01000020">
    <property type="protein sequence ID" value="SBS35013.1"/>
    <property type="molecule type" value="Genomic_DNA"/>
</dbReference>
<comment type="caution">
    <text evidence="8">Lacks conserved residue(s) required for the propagation of feature annotation.</text>
</comment>
<dbReference type="PANTHER" id="PTHR47320:SF1">
    <property type="entry name" value="BIFUNCTIONAL URIDYLYLTRANSFERASE_URIDYLYL-REMOVING ENZYME"/>
    <property type="match status" value="1"/>
</dbReference>
<dbReference type="Gene3D" id="3.30.460.10">
    <property type="entry name" value="Beta Polymerase, domain 2"/>
    <property type="match status" value="1"/>
</dbReference>
<sequence>MDFPAFPDAPPLFSQAEKLELASPKTNAKRFRELLSEKTKAYNDLFHDLYPIEKLVKGLSGLYDEVMHAAWVRAGLHEESDIAMVAVGGYGRSELHPKSDIDLLILLNDDREPNAAKIESFITFLWDLKLDVGHAVRTISDCASLAETDITVITNLIESRTLYGDKELLANLKLKIDVNHMWDGHTFYRAKLLEQQQRHAKYQNTAYNLEPNLKECPGGLRDMQVIDWVAKRHLHTHRLSALVDKQFLSEDEYMQIKGAVSHLWRIRWALHTIVGRKEDRLLFDHQRTLAKEFGFDDEDLKRNVERFMQGYYQSVAAIQQLNDLLLQHFEESFLHIEENPDIEVINERFQINNGQLEIRHPDVFSETPSAMLEIYKIMGDRSEFKGIRANTMRALRDNLELVDESYRNDPVNTNLFLDIIASRYRMTTILRSMKHIGLLGRYLPEFGAIIGQMQHDLFHIYTVDAHTLQLVENLRRFLLPESRSVFPISSQAIRHIAKVELIYIAGLYHDIAKGRGGDHSELGCVDARLFCERHGLNKHETDLIEWLVRHHLLMSVTAQRKDISDPEVIWEFASIVKDQERLDYLFLLTVADINATNPSMWNSWRASLMRQLYLETKRALRRGLDFPIDAEMQSDEHKQRALEILIERNADIIEAENIWSEIEDEYFIRSSGEEIAWNTEAILNHRPSTKPLVAISPLGGRNFSGASKVFIYTPIASHLFAVTAALFEQMGLTILDAKINNTSNHYSLDTFVVMESGENCDTNLHLDRERIELVKKTLIEQLDSPSLYESVVKRFTPRHLKIFNAPSTVHFVSQPEEVWSALEVTAPDRPGLLALIGQFFMEHNIMLHKAKIATLGERVEDTFYITEENGDLITEHTRMQHICDALKHSIDRFSQATDK</sequence>
<gene>
    <name evidence="8 11" type="primary">glnD</name>
    <name evidence="11" type="ORF">MAQ5080_03044</name>
</gene>
<dbReference type="InterPro" id="IPR010043">
    <property type="entry name" value="UTase/UR"/>
</dbReference>
<dbReference type="CDD" id="cd00077">
    <property type="entry name" value="HDc"/>
    <property type="match status" value="1"/>
</dbReference>
<dbReference type="GO" id="GO:0008773">
    <property type="term" value="F:[protein-PII] uridylyltransferase activity"/>
    <property type="evidence" value="ECO:0007669"/>
    <property type="project" value="UniProtKB-UniRule"/>
</dbReference>
<dbReference type="Pfam" id="PF01966">
    <property type="entry name" value="HD"/>
    <property type="match status" value="1"/>
</dbReference>
<dbReference type="PROSITE" id="PS51831">
    <property type="entry name" value="HD"/>
    <property type="match status" value="1"/>
</dbReference>
<dbReference type="Gene3D" id="1.10.3210.10">
    <property type="entry name" value="Hypothetical protein af1432"/>
    <property type="match status" value="1"/>
</dbReference>
<comment type="function">
    <text evidence="8">Modifies, by uridylylation and deuridylylation, the PII regulatory proteins (GlnB and homologs), in response to the nitrogen status of the cell that GlnD senses through the glutamine level. Under low glutamine levels, catalyzes the conversion of the PII proteins and UTP to PII-UMP and PPi, while under higher glutamine levels, GlnD hydrolyzes PII-UMP to PII and UMP (deuridylylation). Thus, controls uridylylation state and activity of the PII proteins, and plays an important role in the regulation of nitrogen metabolism.</text>
</comment>
<keyword evidence="3" id="KW-0677">Repeat</keyword>
<dbReference type="RefSeq" id="WP_067212286.1">
    <property type="nucleotide sequence ID" value="NZ_FLOC01000020.1"/>
</dbReference>
<dbReference type="FunFam" id="1.10.3090.10:FF:000005">
    <property type="entry name" value="Bifunctional uridylyltransferase/uridylyl-removing enzyme"/>
    <property type="match status" value="1"/>
</dbReference>
<dbReference type="GO" id="GO:0008081">
    <property type="term" value="F:phosphoric diester hydrolase activity"/>
    <property type="evidence" value="ECO:0007669"/>
    <property type="project" value="UniProtKB-UniRule"/>
</dbReference>
<dbReference type="HAMAP" id="MF_00277">
    <property type="entry name" value="PII_uridylyl_transf"/>
    <property type="match status" value="1"/>
</dbReference>